<dbReference type="GO" id="GO:0019646">
    <property type="term" value="P:aerobic electron transport chain"/>
    <property type="evidence" value="ECO:0007669"/>
    <property type="project" value="TreeGrafter"/>
</dbReference>
<dbReference type="AlphaFoldDB" id="A0A6N8CN93"/>
<evidence type="ECO:0000259" key="6">
    <source>
        <dbReference type="Pfam" id="PF07992"/>
    </source>
</evidence>
<dbReference type="InterPro" id="IPR051169">
    <property type="entry name" value="NADH-Q_oxidoreductase"/>
</dbReference>
<evidence type="ECO:0000256" key="5">
    <source>
        <dbReference type="ARBA" id="ARBA00023002"/>
    </source>
</evidence>
<dbReference type="Gene3D" id="3.50.50.100">
    <property type="match status" value="1"/>
</dbReference>
<name>A0A6N8CN93_9BACI</name>
<protein>
    <submittedName>
        <fullName evidence="7">FAD-dependent oxidoreductase</fullName>
    </submittedName>
</protein>
<dbReference type="SUPFAM" id="SSF51905">
    <property type="entry name" value="FAD/NAD(P)-binding domain"/>
    <property type="match status" value="2"/>
</dbReference>
<dbReference type="InterPro" id="IPR023753">
    <property type="entry name" value="FAD/NAD-binding_dom"/>
</dbReference>
<dbReference type="PANTHER" id="PTHR42913">
    <property type="entry name" value="APOPTOSIS-INDUCING FACTOR 1"/>
    <property type="match status" value="1"/>
</dbReference>
<dbReference type="PANTHER" id="PTHR42913:SF3">
    <property type="entry name" value="64 KDA MITOCHONDRIAL NADH DEHYDROGENASE (EUROFUNG)"/>
    <property type="match status" value="1"/>
</dbReference>
<evidence type="ECO:0000256" key="1">
    <source>
        <dbReference type="ARBA" id="ARBA00001974"/>
    </source>
</evidence>
<comment type="similarity">
    <text evidence="2">Belongs to the NADH dehydrogenase family.</text>
</comment>
<evidence type="ECO:0000256" key="2">
    <source>
        <dbReference type="ARBA" id="ARBA00005272"/>
    </source>
</evidence>
<evidence type="ECO:0000313" key="8">
    <source>
        <dbReference type="Proteomes" id="UP000440978"/>
    </source>
</evidence>
<dbReference type="InterPro" id="IPR036188">
    <property type="entry name" value="FAD/NAD-bd_sf"/>
</dbReference>
<organism evidence="7 8">
    <name type="scientific">Terrilactibacillus tamarindi</name>
    <dbReference type="NCBI Taxonomy" id="2599694"/>
    <lineage>
        <taxon>Bacteria</taxon>
        <taxon>Bacillati</taxon>
        <taxon>Bacillota</taxon>
        <taxon>Bacilli</taxon>
        <taxon>Bacillales</taxon>
        <taxon>Bacillaceae</taxon>
        <taxon>Terrilactibacillus</taxon>
    </lineage>
</organism>
<reference evidence="7 8" key="1">
    <citation type="submission" date="2019-11" db="EMBL/GenBank/DDBJ databases">
        <title>Terrilactibacillus tamarindus sp. nov. BCM23-1 isolated from bark of Tamarindus indica.</title>
        <authorList>
            <person name="Kingkaew E."/>
            <person name="Tanasupawat S."/>
        </authorList>
    </citation>
    <scope>NUCLEOTIDE SEQUENCE [LARGE SCALE GENOMIC DNA]</scope>
    <source>
        <strain evidence="7 8">BCM23-1</strain>
    </source>
</reference>
<dbReference type="Proteomes" id="UP000440978">
    <property type="component" value="Unassembled WGS sequence"/>
</dbReference>
<comment type="caution">
    <text evidence="7">The sequence shown here is derived from an EMBL/GenBank/DDBJ whole genome shotgun (WGS) entry which is preliminary data.</text>
</comment>
<gene>
    <name evidence="7" type="ORF">GMB86_05175</name>
</gene>
<evidence type="ECO:0000256" key="4">
    <source>
        <dbReference type="ARBA" id="ARBA00022827"/>
    </source>
</evidence>
<dbReference type="OrthoDB" id="9781621at2"/>
<proteinExistence type="inferred from homology"/>
<keyword evidence="8" id="KW-1185">Reference proteome</keyword>
<evidence type="ECO:0000256" key="3">
    <source>
        <dbReference type="ARBA" id="ARBA00022630"/>
    </source>
</evidence>
<keyword evidence="3" id="KW-0285">Flavoprotein</keyword>
<sequence>MERKKIVILGAGYGGLRALKELQEQQPNADIIMINKDPYHWEMTSLHEVAAGTNEPEKICYPVDSVIDSKQTVFIQDTVTGIDRDNKKVMLKQKDPVSFDYLLIALGFESELLGIEGMKEYGLTISDISSVERIRTQIDQILAEWKKSHKEEPHTLVVGGAGFTSIEFLGELTERLQSEIQNNRLPKNKVNVICIDPSPDDMPAFDHSQTHYAVSKLEQRGVTFVTGRIKKVEPNGVYYENNGKIKMIETDTFIWGGGIRGSSVIKNSGFKEKHSRVLVQPDLTVEGEPNILIIGDCSAVPDPNGGIYPATAQIALQQGDCAAYNLKALLDGRPLKKFVYQYRGTVCSLGPKDAIATVMGKNLKGFPASLMKKIVDYRSIWKIGGVRALLRLWR</sequence>
<evidence type="ECO:0000313" key="7">
    <source>
        <dbReference type="EMBL" id="MTT31411.1"/>
    </source>
</evidence>
<comment type="cofactor">
    <cofactor evidence="1">
        <name>FAD</name>
        <dbReference type="ChEBI" id="CHEBI:57692"/>
    </cofactor>
</comment>
<keyword evidence="5" id="KW-0560">Oxidoreductase</keyword>
<feature type="domain" description="FAD/NAD(P)-binding" evidence="6">
    <location>
        <begin position="5"/>
        <end position="319"/>
    </location>
</feature>
<dbReference type="GO" id="GO:0003955">
    <property type="term" value="F:NAD(P)H dehydrogenase (quinone) activity"/>
    <property type="evidence" value="ECO:0007669"/>
    <property type="project" value="TreeGrafter"/>
</dbReference>
<accession>A0A6N8CN93</accession>
<dbReference type="Pfam" id="PF07992">
    <property type="entry name" value="Pyr_redox_2"/>
    <property type="match status" value="1"/>
</dbReference>
<dbReference type="PRINTS" id="PR00368">
    <property type="entry name" value="FADPNR"/>
</dbReference>
<keyword evidence="4" id="KW-0274">FAD</keyword>
<dbReference type="EMBL" id="WNHB01000006">
    <property type="protein sequence ID" value="MTT31411.1"/>
    <property type="molecule type" value="Genomic_DNA"/>
</dbReference>